<keyword evidence="2" id="KW-1185">Reference proteome</keyword>
<evidence type="ECO:0000313" key="1">
    <source>
        <dbReference type="EMBL" id="ARP60263.1"/>
    </source>
</evidence>
<protein>
    <submittedName>
        <fullName evidence="1">Uncharacterized protein</fullName>
    </submittedName>
</protein>
<name>A0A1W6WVR6_BACTU</name>
<reference evidence="1 2" key="1">
    <citation type="submission" date="2017-04" db="EMBL/GenBank/DDBJ databases">
        <title>Complete Genome Sequence of Bacillus thuringiensis type Strain ATCC 10792.</title>
        <authorList>
            <person name="Oh D.-H."/>
            <person name="Park B.-J."/>
            <person name="Shuai W."/>
            <person name="Chelliah R."/>
        </authorList>
    </citation>
    <scope>NUCLEOTIDE SEQUENCE [LARGE SCALE GENOMIC DNA]</scope>
    <source>
        <strain evidence="1 2">ATCC 10792</strain>
    </source>
</reference>
<gene>
    <name evidence="1" type="ORF">CAB88_25645</name>
</gene>
<organism evidence="1 2">
    <name type="scientific">Bacillus thuringiensis</name>
    <dbReference type="NCBI Taxonomy" id="1428"/>
    <lineage>
        <taxon>Bacteria</taxon>
        <taxon>Bacillati</taxon>
        <taxon>Bacillota</taxon>
        <taxon>Bacilli</taxon>
        <taxon>Bacillales</taxon>
        <taxon>Bacillaceae</taxon>
        <taxon>Bacillus</taxon>
        <taxon>Bacillus cereus group</taxon>
    </lineage>
</organism>
<proteinExistence type="predicted"/>
<dbReference type="SMR" id="A0A1W6WVR6"/>
<dbReference type="RefSeq" id="WP_000074276.1">
    <property type="nucleotide sequence ID" value="NZ_CP014847.1"/>
</dbReference>
<accession>A0A1W6WVR6</accession>
<sequence>MSPDEIYVKQMDAWIKEQEARREQIVVTIKTSSEIVEQNKIQLQWLDKGLGLAKEEFETWKKENNYKECESN</sequence>
<dbReference type="AlphaFoldDB" id="A0A1W6WVR6"/>
<dbReference type="GeneID" id="67470570"/>
<dbReference type="EMBL" id="CP021061">
    <property type="protein sequence ID" value="ARP60263.1"/>
    <property type="molecule type" value="Genomic_DNA"/>
</dbReference>
<dbReference type="Proteomes" id="UP000194143">
    <property type="component" value="Chromosome"/>
</dbReference>
<evidence type="ECO:0000313" key="2">
    <source>
        <dbReference type="Proteomes" id="UP000194143"/>
    </source>
</evidence>